<keyword evidence="3" id="KW-1185">Reference proteome</keyword>
<dbReference type="InterPro" id="IPR011009">
    <property type="entry name" value="Kinase-like_dom_sf"/>
</dbReference>
<dbReference type="Gene3D" id="3.90.1200.10">
    <property type="match status" value="1"/>
</dbReference>
<dbReference type="Gene3D" id="3.30.200.20">
    <property type="entry name" value="Phosphorylase Kinase, domain 1"/>
    <property type="match status" value="1"/>
</dbReference>
<dbReference type="PANTHER" id="PTHR21310">
    <property type="entry name" value="AMINOGLYCOSIDE PHOSPHOTRANSFERASE-RELATED-RELATED"/>
    <property type="match status" value="1"/>
</dbReference>
<dbReference type="EMBL" id="AP024525">
    <property type="protein sequence ID" value="BCT76416.1"/>
    <property type="molecule type" value="Genomic_DNA"/>
</dbReference>
<evidence type="ECO:0000313" key="2">
    <source>
        <dbReference type="EMBL" id="BCT76416.1"/>
    </source>
</evidence>
<dbReference type="SUPFAM" id="SSF56112">
    <property type="entry name" value="Protein kinase-like (PK-like)"/>
    <property type="match status" value="1"/>
</dbReference>
<reference evidence="2 3" key="1">
    <citation type="journal article" date="2021" name="J. Biosci. Bioeng.">
        <title>Identification and characterization of a chc gene cluster responsible for the aromatization pathway of cyclohexanecarboxylate degradation in Sinomonas cyclohexanicum ATCC 51369.</title>
        <authorList>
            <person name="Yamamoto T."/>
            <person name="Hasegawa Y."/>
            <person name="Lau P.C.K."/>
            <person name="Iwaki H."/>
        </authorList>
    </citation>
    <scope>NUCLEOTIDE SEQUENCE [LARGE SCALE GENOMIC DNA]</scope>
    <source>
        <strain evidence="2 3">ATCC 51369</strain>
    </source>
</reference>
<evidence type="ECO:0000259" key="1">
    <source>
        <dbReference type="Pfam" id="PF01636"/>
    </source>
</evidence>
<dbReference type="PANTHER" id="PTHR21310:SF42">
    <property type="entry name" value="BIFUNCTIONAL AAC_APH"/>
    <property type="match status" value="1"/>
</dbReference>
<gene>
    <name evidence="2" type="ORF">SCMU_22580</name>
</gene>
<name>A0ABM7PVY5_SINCY</name>
<dbReference type="InterPro" id="IPR051678">
    <property type="entry name" value="AGP_Transferase"/>
</dbReference>
<dbReference type="Pfam" id="PF01636">
    <property type="entry name" value="APH"/>
    <property type="match status" value="1"/>
</dbReference>
<accession>A0ABM7PVY5</accession>
<feature type="domain" description="Aminoglycoside phosphotransferase" evidence="1">
    <location>
        <begin position="31"/>
        <end position="249"/>
    </location>
</feature>
<dbReference type="InterPro" id="IPR002575">
    <property type="entry name" value="Aminoglycoside_PTrfase"/>
</dbReference>
<protein>
    <submittedName>
        <fullName evidence="2">Aminoglycoside phosphotransferase</fullName>
    </submittedName>
</protein>
<dbReference type="Proteomes" id="UP001319861">
    <property type="component" value="Chromosome"/>
</dbReference>
<dbReference type="CDD" id="cd05155">
    <property type="entry name" value="APH_ChoK_like_1"/>
    <property type="match status" value="1"/>
</dbReference>
<sequence length="312" mass="33024">MAAPPAEVPITAELVAALLGDQHPDLAGLALRAAAEGWDNVIFQLGDELCVRLPRRALAAPLLLKELDIVPGLARRLAAAGVDIGLPEPVRRGRPGRGYPWDWSVCRWTEGTSGLEVASSDRAAAVPQLAAFLTALHAEAPADAPANPFRDGGLDSIDAPIRERLARVAGRPDAAALRALWDRLRVTAPLDRPRRWVHGDLHPGNLLFAPDGSLAAVVDFGDLCAGDPAVDLACTWQLFGPADRARFRSLLGSPPGRGPHGDDGPAYDGGCWQRAAGWALHFGLLSVATEGNDPAFERNGEDTLAALLEDFA</sequence>
<evidence type="ECO:0000313" key="3">
    <source>
        <dbReference type="Proteomes" id="UP001319861"/>
    </source>
</evidence>
<organism evidence="2 3">
    <name type="scientific">Sinomonas cyclohexanicum</name>
    <name type="common">Corynebacterium cyclohexanicum</name>
    <dbReference type="NCBI Taxonomy" id="322009"/>
    <lineage>
        <taxon>Bacteria</taxon>
        <taxon>Bacillati</taxon>
        <taxon>Actinomycetota</taxon>
        <taxon>Actinomycetes</taxon>
        <taxon>Micrococcales</taxon>
        <taxon>Micrococcaceae</taxon>
        <taxon>Sinomonas</taxon>
    </lineage>
</organism>
<proteinExistence type="predicted"/>